<evidence type="ECO:0000313" key="2">
    <source>
        <dbReference type="Proteomes" id="UP001153076"/>
    </source>
</evidence>
<dbReference type="OrthoDB" id="5548448at2759"/>
<reference evidence="1" key="1">
    <citation type="submission" date="2022-04" db="EMBL/GenBank/DDBJ databases">
        <title>Carnegiea gigantea Genome sequencing and assembly v2.</title>
        <authorList>
            <person name="Copetti D."/>
            <person name="Sanderson M.J."/>
            <person name="Burquez A."/>
            <person name="Wojciechowski M.F."/>
        </authorList>
    </citation>
    <scope>NUCLEOTIDE SEQUENCE</scope>
    <source>
        <strain evidence="1">SGP5-SGP5p</strain>
        <tissue evidence="1">Aerial part</tissue>
    </source>
</reference>
<proteinExistence type="predicted"/>
<organism evidence="1 2">
    <name type="scientific">Carnegiea gigantea</name>
    <dbReference type="NCBI Taxonomy" id="171969"/>
    <lineage>
        <taxon>Eukaryota</taxon>
        <taxon>Viridiplantae</taxon>
        <taxon>Streptophyta</taxon>
        <taxon>Embryophyta</taxon>
        <taxon>Tracheophyta</taxon>
        <taxon>Spermatophyta</taxon>
        <taxon>Magnoliopsida</taxon>
        <taxon>eudicotyledons</taxon>
        <taxon>Gunneridae</taxon>
        <taxon>Pentapetalae</taxon>
        <taxon>Caryophyllales</taxon>
        <taxon>Cactineae</taxon>
        <taxon>Cactaceae</taxon>
        <taxon>Cactoideae</taxon>
        <taxon>Echinocereeae</taxon>
        <taxon>Carnegiea</taxon>
    </lineage>
</organism>
<dbReference type="AlphaFoldDB" id="A0A9Q1GQY5"/>
<name>A0A9Q1GQY5_9CARY</name>
<accession>A0A9Q1GQY5</accession>
<sequence length="181" mass="19547">MRGEPNDLGRFQSIMQAIELACCSIQGLKLWCKKISVKGGELIPKVNPDALRISRALSDVMHVNPAAAEATILSLSQYPQPYQACKFILGEYEFFEVAGEGQGARSGHRRVDRKFLSPPSSFVVGFRSPANFPAAGVSTEFPQTIFPGTESPVRSFGGAFVSGQPRVSGVLCNSPRFLLPG</sequence>
<dbReference type="EMBL" id="JAKOGI010001499">
    <property type="protein sequence ID" value="KAJ8425291.1"/>
    <property type="molecule type" value="Genomic_DNA"/>
</dbReference>
<protein>
    <submittedName>
        <fullName evidence="1">Uncharacterized protein</fullName>
    </submittedName>
</protein>
<dbReference type="Proteomes" id="UP001153076">
    <property type="component" value="Unassembled WGS sequence"/>
</dbReference>
<evidence type="ECO:0000313" key="1">
    <source>
        <dbReference type="EMBL" id="KAJ8425291.1"/>
    </source>
</evidence>
<comment type="caution">
    <text evidence="1">The sequence shown here is derived from an EMBL/GenBank/DDBJ whole genome shotgun (WGS) entry which is preliminary data.</text>
</comment>
<gene>
    <name evidence="1" type="ORF">Cgig2_018995</name>
</gene>
<keyword evidence="2" id="KW-1185">Reference proteome</keyword>